<evidence type="ECO:0000256" key="1">
    <source>
        <dbReference type="SAM" id="MobiDB-lite"/>
    </source>
</evidence>
<dbReference type="Gene3D" id="3.40.50.150">
    <property type="entry name" value="Vaccinia Virus protein VP39"/>
    <property type="match status" value="1"/>
</dbReference>
<feature type="compositionally biased region" description="Low complexity" evidence="1">
    <location>
        <begin position="84"/>
        <end position="131"/>
    </location>
</feature>
<feature type="region of interest" description="Disordered" evidence="1">
    <location>
        <begin position="182"/>
        <end position="224"/>
    </location>
</feature>
<feature type="compositionally biased region" description="Low complexity" evidence="1">
    <location>
        <begin position="184"/>
        <end position="202"/>
    </location>
</feature>
<feature type="compositionally biased region" description="Polar residues" evidence="1">
    <location>
        <begin position="133"/>
        <end position="145"/>
    </location>
</feature>
<evidence type="ECO:0000259" key="2">
    <source>
        <dbReference type="Pfam" id="PF13649"/>
    </source>
</evidence>
<gene>
    <name evidence="3" type="ORF">O0I10_001317</name>
</gene>
<dbReference type="CDD" id="cd02440">
    <property type="entry name" value="AdoMet_MTases"/>
    <property type="match status" value="1"/>
</dbReference>
<organism evidence="3 4">
    <name type="scientific">Lichtheimia ornata</name>
    <dbReference type="NCBI Taxonomy" id="688661"/>
    <lineage>
        <taxon>Eukaryota</taxon>
        <taxon>Fungi</taxon>
        <taxon>Fungi incertae sedis</taxon>
        <taxon>Mucoromycota</taxon>
        <taxon>Mucoromycotina</taxon>
        <taxon>Mucoromycetes</taxon>
        <taxon>Mucorales</taxon>
        <taxon>Lichtheimiaceae</taxon>
        <taxon>Lichtheimia</taxon>
    </lineage>
</organism>
<dbReference type="InterPro" id="IPR029063">
    <property type="entry name" value="SAM-dependent_MTases_sf"/>
</dbReference>
<feature type="domain" description="Methyltransferase" evidence="2">
    <location>
        <begin position="299"/>
        <end position="394"/>
    </location>
</feature>
<reference evidence="3 4" key="1">
    <citation type="submission" date="2023-03" db="EMBL/GenBank/DDBJ databases">
        <title>Genome sequence of Lichtheimia ornata CBS 291.66.</title>
        <authorList>
            <person name="Mohabir J.T."/>
            <person name="Shea T.P."/>
            <person name="Kurbessoian T."/>
            <person name="Berby B."/>
            <person name="Fontaine J."/>
            <person name="Livny J."/>
            <person name="Gnirke A."/>
            <person name="Stajich J.E."/>
            <person name="Cuomo C.A."/>
        </authorList>
    </citation>
    <scope>NUCLEOTIDE SEQUENCE [LARGE SCALE GENOMIC DNA]</scope>
    <source>
        <strain evidence="3">CBS 291.66</strain>
    </source>
</reference>
<dbReference type="EMBL" id="JARTCD010000003">
    <property type="protein sequence ID" value="KAJ8663140.1"/>
    <property type="molecule type" value="Genomic_DNA"/>
</dbReference>
<dbReference type="GeneID" id="83208735"/>
<dbReference type="RefSeq" id="XP_058348052.1">
    <property type="nucleotide sequence ID" value="XM_058481414.1"/>
</dbReference>
<evidence type="ECO:0000313" key="3">
    <source>
        <dbReference type="EMBL" id="KAJ8663140.1"/>
    </source>
</evidence>
<dbReference type="Proteomes" id="UP001234581">
    <property type="component" value="Unassembled WGS sequence"/>
</dbReference>
<evidence type="ECO:0000313" key="4">
    <source>
        <dbReference type="Proteomes" id="UP001234581"/>
    </source>
</evidence>
<name>A0AAD7Y3K1_9FUNG</name>
<feature type="region of interest" description="Disordered" evidence="1">
    <location>
        <begin position="69"/>
        <end position="149"/>
    </location>
</feature>
<accession>A0AAD7Y3K1</accession>
<comment type="caution">
    <text evidence="3">The sequence shown here is derived from an EMBL/GenBank/DDBJ whole genome shotgun (WGS) entry which is preliminary data.</text>
</comment>
<sequence>MPMYSDQPVVSLPYCGYSERFLKSLIKKKPIDDMLPMDIPDPWYNSHMVISAEQTPSWLLKSLPTSSPMYCNNKRNTQSRHQKSSLNRNASTRTTNTTCSTRSSSNNRARNLPALPSPSSSPESSCRSPAALPSTNNYPTISSAKTMRRPDTESIIRWIDQRLSLQGPAGKKTRIPIRRSSLFQQPNLQPPTQRQQQQPTIQSKPATAPPLLVRRRSSSTSSDVNRILSSLASSKGPDMRLHQLTGPDKYDMSEWPHVLSQNILEQDRMVAQHYIWRTAFDGDFSAPIRQYLETKSAIVLDMGCGPGTWTMEMATEFPRSTFIGIDLAKHYPRDIKPRNCHFHAIDFMPGFQPKLPLPDNSVDYIFQRDLNWDMAAHMWKPLVKEYLRVLKPGGWIELREPDMETQSSRQLENDMNNKLIYGISLRHQDPFVARRLPTILAANGFRRVESHFQSLPLGWDDSPFEKAVSSHYMFTLKSLAPWLAPVMNTTHERYNSYIADLPAEWRKARTYLNWHCIVAQKPPRPHASSSTPTLS</sequence>
<proteinExistence type="predicted"/>
<dbReference type="PANTHER" id="PTHR43591">
    <property type="entry name" value="METHYLTRANSFERASE"/>
    <property type="match status" value="1"/>
</dbReference>
<dbReference type="Pfam" id="PF13649">
    <property type="entry name" value="Methyltransf_25"/>
    <property type="match status" value="1"/>
</dbReference>
<protein>
    <recommendedName>
        <fullName evidence="2">Methyltransferase domain-containing protein</fullName>
    </recommendedName>
</protein>
<keyword evidence="4" id="KW-1185">Reference proteome</keyword>
<dbReference type="AlphaFoldDB" id="A0AAD7Y3K1"/>
<dbReference type="SUPFAM" id="SSF53335">
    <property type="entry name" value="S-adenosyl-L-methionine-dependent methyltransferases"/>
    <property type="match status" value="1"/>
</dbReference>
<dbReference type="InterPro" id="IPR041698">
    <property type="entry name" value="Methyltransf_25"/>
</dbReference>